<dbReference type="EMBL" id="MFPX01000020">
    <property type="protein sequence ID" value="OGH66298.1"/>
    <property type="molecule type" value="Genomic_DNA"/>
</dbReference>
<dbReference type="InterPro" id="IPR019758">
    <property type="entry name" value="Pept_S26A_signal_pept_1_CS"/>
</dbReference>
<evidence type="ECO:0000256" key="1">
    <source>
        <dbReference type="ARBA" id="ARBA00000677"/>
    </source>
</evidence>
<dbReference type="AlphaFoldDB" id="A0A1F6M3Z8"/>
<evidence type="ECO:0000256" key="5">
    <source>
        <dbReference type="PIRSR" id="PIRSR600223-1"/>
    </source>
</evidence>
<evidence type="ECO:0000256" key="4">
    <source>
        <dbReference type="ARBA" id="ARBA00022801"/>
    </source>
</evidence>
<dbReference type="GO" id="GO:0006465">
    <property type="term" value="P:signal peptide processing"/>
    <property type="evidence" value="ECO:0007669"/>
    <property type="project" value="InterPro"/>
</dbReference>
<dbReference type="NCBIfam" id="TIGR02227">
    <property type="entry name" value="sigpep_I_bact"/>
    <property type="match status" value="1"/>
</dbReference>
<dbReference type="EC" id="3.4.21.89" evidence="3 6"/>
<organism evidence="8 9">
    <name type="scientific">Candidatus Magasanikbacteria bacterium RIFCSPHIGHO2_02_FULL_41_13</name>
    <dbReference type="NCBI Taxonomy" id="1798676"/>
    <lineage>
        <taxon>Bacteria</taxon>
        <taxon>Candidatus Magasanikiibacteriota</taxon>
    </lineage>
</organism>
<dbReference type="Proteomes" id="UP000178742">
    <property type="component" value="Unassembled WGS sequence"/>
</dbReference>
<dbReference type="GO" id="GO:0016020">
    <property type="term" value="C:membrane"/>
    <property type="evidence" value="ECO:0007669"/>
    <property type="project" value="UniProtKB-SubCell"/>
</dbReference>
<name>A0A1F6M3Z8_9BACT</name>
<dbReference type="STRING" id="1798676.A3B90_01190"/>
<accession>A0A1F6M3Z8</accession>
<feature type="domain" description="Peptidase S26" evidence="7">
    <location>
        <begin position="33"/>
        <end position="187"/>
    </location>
</feature>
<evidence type="ECO:0000313" key="9">
    <source>
        <dbReference type="Proteomes" id="UP000178742"/>
    </source>
</evidence>
<dbReference type="GO" id="GO:0004252">
    <property type="term" value="F:serine-type endopeptidase activity"/>
    <property type="evidence" value="ECO:0007669"/>
    <property type="project" value="InterPro"/>
</dbReference>
<keyword evidence="6" id="KW-0645">Protease</keyword>
<dbReference type="InterPro" id="IPR036286">
    <property type="entry name" value="LexA/Signal_pep-like_sf"/>
</dbReference>
<proteinExistence type="inferred from homology"/>
<keyword evidence="6" id="KW-1133">Transmembrane helix</keyword>
<keyword evidence="6" id="KW-0472">Membrane</keyword>
<keyword evidence="4 6" id="KW-0378">Hydrolase</keyword>
<evidence type="ECO:0000256" key="2">
    <source>
        <dbReference type="ARBA" id="ARBA00009370"/>
    </source>
</evidence>
<comment type="caution">
    <text evidence="8">The sequence shown here is derived from an EMBL/GenBank/DDBJ whole genome shotgun (WGS) entry which is preliminary data.</text>
</comment>
<sequence length="206" mass="23469">MNEDLEQKKSSELNEEITPIGRGFFASAALFFLEVIKVVVLAAITIIAVRTFLFKPFVVEGQSMEPNYFEKEYLLIDELSYHLRAPERGEVVVLRAPVIKQEYYLKRVLGLPGEKIKIESGKVIVFNDEFPQGKVVEENYLDQSTSGSTTVQLGPDEYFVMGDNRGESYDSRKFGPISKNSIIGRTWIRGFPFNRVTLFHAPTYNL</sequence>
<feature type="active site" evidence="5">
    <location>
        <position position="63"/>
    </location>
</feature>
<dbReference type="InterPro" id="IPR019533">
    <property type="entry name" value="Peptidase_S26"/>
</dbReference>
<dbReference type="InterPro" id="IPR019757">
    <property type="entry name" value="Pept_S26A_signal_pept_1_Lys-AS"/>
</dbReference>
<comment type="catalytic activity">
    <reaction evidence="1 6">
        <text>Cleavage of hydrophobic, N-terminal signal or leader sequences from secreted and periplasmic proteins.</text>
        <dbReference type="EC" id="3.4.21.89"/>
    </reaction>
</comment>
<dbReference type="Gene3D" id="2.10.109.10">
    <property type="entry name" value="Umud Fragment, subunit A"/>
    <property type="match status" value="1"/>
</dbReference>
<evidence type="ECO:0000256" key="3">
    <source>
        <dbReference type="ARBA" id="ARBA00013208"/>
    </source>
</evidence>
<reference evidence="8 9" key="1">
    <citation type="journal article" date="2016" name="Nat. Commun.">
        <title>Thousands of microbial genomes shed light on interconnected biogeochemical processes in an aquifer system.</title>
        <authorList>
            <person name="Anantharaman K."/>
            <person name="Brown C.T."/>
            <person name="Hug L.A."/>
            <person name="Sharon I."/>
            <person name="Castelle C.J."/>
            <person name="Probst A.J."/>
            <person name="Thomas B.C."/>
            <person name="Singh A."/>
            <person name="Wilkins M.J."/>
            <person name="Karaoz U."/>
            <person name="Brodie E.L."/>
            <person name="Williams K.H."/>
            <person name="Hubbard S.S."/>
            <person name="Banfield J.F."/>
        </authorList>
    </citation>
    <scope>NUCLEOTIDE SEQUENCE [LARGE SCALE GENOMIC DNA]</scope>
</reference>
<dbReference type="CDD" id="cd06530">
    <property type="entry name" value="S26_SPase_I"/>
    <property type="match status" value="1"/>
</dbReference>
<keyword evidence="6" id="KW-0812">Transmembrane</keyword>
<dbReference type="InterPro" id="IPR000223">
    <property type="entry name" value="Pept_S26A_signal_pept_1"/>
</dbReference>
<comment type="similarity">
    <text evidence="2 6">Belongs to the peptidase S26 family.</text>
</comment>
<dbReference type="PROSITE" id="PS00760">
    <property type="entry name" value="SPASE_I_2"/>
    <property type="match status" value="1"/>
</dbReference>
<dbReference type="PANTHER" id="PTHR43390:SF1">
    <property type="entry name" value="CHLOROPLAST PROCESSING PEPTIDASE"/>
    <property type="match status" value="1"/>
</dbReference>
<dbReference type="SUPFAM" id="SSF51306">
    <property type="entry name" value="LexA/Signal peptidase"/>
    <property type="match status" value="1"/>
</dbReference>
<dbReference type="PROSITE" id="PS00761">
    <property type="entry name" value="SPASE_I_3"/>
    <property type="match status" value="1"/>
</dbReference>
<gene>
    <name evidence="8" type="ORF">A3B90_01190</name>
</gene>
<evidence type="ECO:0000313" key="8">
    <source>
        <dbReference type="EMBL" id="OGH66298.1"/>
    </source>
</evidence>
<dbReference type="PRINTS" id="PR00727">
    <property type="entry name" value="LEADERPTASE"/>
</dbReference>
<evidence type="ECO:0000256" key="6">
    <source>
        <dbReference type="RuleBase" id="RU362042"/>
    </source>
</evidence>
<evidence type="ECO:0000259" key="7">
    <source>
        <dbReference type="Pfam" id="PF10502"/>
    </source>
</evidence>
<comment type="subcellular location">
    <subcellularLocation>
        <location evidence="6">Membrane</location>
        <topology evidence="6">Single-pass type II membrane protein</topology>
    </subcellularLocation>
</comment>
<feature type="active site" evidence="5">
    <location>
        <position position="106"/>
    </location>
</feature>
<feature type="transmembrane region" description="Helical" evidence="6">
    <location>
        <begin position="24"/>
        <end position="49"/>
    </location>
</feature>
<dbReference type="GO" id="GO:0009003">
    <property type="term" value="F:signal peptidase activity"/>
    <property type="evidence" value="ECO:0007669"/>
    <property type="project" value="UniProtKB-EC"/>
</dbReference>
<protein>
    <recommendedName>
        <fullName evidence="3 6">Signal peptidase I</fullName>
        <ecNumber evidence="3 6">3.4.21.89</ecNumber>
    </recommendedName>
</protein>
<dbReference type="Pfam" id="PF10502">
    <property type="entry name" value="Peptidase_S26"/>
    <property type="match status" value="1"/>
</dbReference>
<dbReference type="PANTHER" id="PTHR43390">
    <property type="entry name" value="SIGNAL PEPTIDASE I"/>
    <property type="match status" value="1"/>
</dbReference>